<feature type="region of interest" description="Disordered" evidence="1">
    <location>
        <begin position="67"/>
        <end position="114"/>
    </location>
</feature>
<evidence type="ECO:0000256" key="1">
    <source>
        <dbReference type="SAM" id="MobiDB-lite"/>
    </source>
</evidence>
<keyword evidence="2" id="KW-0732">Signal</keyword>
<feature type="compositionally biased region" description="Basic residues" evidence="1">
    <location>
        <begin position="95"/>
        <end position="105"/>
    </location>
</feature>
<organism evidence="3">
    <name type="scientific">Pyrodinium bahamense</name>
    <dbReference type="NCBI Taxonomy" id="73915"/>
    <lineage>
        <taxon>Eukaryota</taxon>
        <taxon>Sar</taxon>
        <taxon>Alveolata</taxon>
        <taxon>Dinophyceae</taxon>
        <taxon>Gonyaulacales</taxon>
        <taxon>Pyrocystaceae</taxon>
        <taxon>Pyrodinium</taxon>
    </lineage>
</organism>
<feature type="compositionally biased region" description="Basic residues" evidence="1">
    <location>
        <begin position="67"/>
        <end position="76"/>
    </location>
</feature>
<accession>A0A7S0A4G3</accession>
<proteinExistence type="predicted"/>
<protein>
    <recommendedName>
        <fullName evidence="4">SMB domain-containing protein</fullName>
    </recommendedName>
</protein>
<feature type="signal peptide" evidence="2">
    <location>
        <begin position="1"/>
        <end position="18"/>
    </location>
</feature>
<dbReference type="AlphaFoldDB" id="A0A7S0A4G3"/>
<gene>
    <name evidence="3" type="ORF">PBAH0796_LOCUS8011</name>
</gene>
<dbReference type="EMBL" id="HBEG01013248">
    <property type="protein sequence ID" value="CAD8352644.1"/>
    <property type="molecule type" value="Transcribed_RNA"/>
</dbReference>
<feature type="chain" id="PRO_5031227290" description="SMB domain-containing protein" evidence="2">
    <location>
        <begin position="19"/>
        <end position="300"/>
    </location>
</feature>
<name>A0A7S0A4G3_9DINO</name>
<evidence type="ECO:0000313" key="3">
    <source>
        <dbReference type="EMBL" id="CAD8352644.1"/>
    </source>
</evidence>
<reference evidence="3" key="1">
    <citation type="submission" date="2021-01" db="EMBL/GenBank/DDBJ databases">
        <authorList>
            <person name="Corre E."/>
            <person name="Pelletier E."/>
            <person name="Niang G."/>
            <person name="Scheremetjew M."/>
            <person name="Finn R."/>
            <person name="Kale V."/>
            <person name="Holt S."/>
            <person name="Cochrane G."/>
            <person name="Meng A."/>
            <person name="Brown T."/>
            <person name="Cohen L."/>
        </authorList>
    </citation>
    <scope>NUCLEOTIDE SEQUENCE</scope>
    <source>
        <strain evidence="3">Pbaha01</strain>
    </source>
</reference>
<evidence type="ECO:0000256" key="2">
    <source>
        <dbReference type="SAM" id="SignalP"/>
    </source>
</evidence>
<evidence type="ECO:0008006" key="4">
    <source>
        <dbReference type="Google" id="ProtNLM"/>
    </source>
</evidence>
<sequence>MPPLFALSLAWCWQHATGTAERCPQRPDSSASLQLPLSRRPMEAHPAQAASTNEALARLWEARAHRREARARRSHANRTALSSKRQAFAAERGAKRERLRQRASTRRAAASGGARGARVRAAAAAAATVNITFPQCNERAGFCTVAHDDPGCSELECCQEVCELDDFCCSIAWDEICIEDNIEVCENLRVPPPACHLNTGYCLQERQASGCSDPTCCAAVCAADAFCCEQGWDGLCMEEANESCNLLRCTSIAEACDQTHGSPGCNDVACCQEVCEEDAFCCNSEWDSDCRDAARDHCQL</sequence>